<comment type="caution">
    <text evidence="1">The sequence shown here is derived from an EMBL/GenBank/DDBJ whole genome shotgun (WGS) entry which is preliminary data.</text>
</comment>
<organism evidence="1 2">
    <name type="scientific">Niastella yeongjuensis</name>
    <dbReference type="NCBI Taxonomy" id="354355"/>
    <lineage>
        <taxon>Bacteria</taxon>
        <taxon>Pseudomonadati</taxon>
        <taxon>Bacteroidota</taxon>
        <taxon>Chitinophagia</taxon>
        <taxon>Chitinophagales</taxon>
        <taxon>Chitinophagaceae</taxon>
        <taxon>Niastella</taxon>
    </lineage>
</organism>
<sequence length="142" mass="15226">MKPTSAIAFSSIIIALAFNTPMTHQPTIDTTFYYRAENKFIGTGDVNSIFTNELNNPDKWDIEGSCCFSFGAGNYLAAISFQEDDANPANGGDDGDLTMQEAFDAVKAVYVSTGTFPVNGASFTVGATVITVHRTSVNCSFH</sequence>
<dbReference type="AlphaFoldDB" id="A0A1V9FBY1"/>
<gene>
    <name evidence="1" type="ORF">A4H97_20045</name>
</gene>
<protein>
    <submittedName>
        <fullName evidence="1">Uncharacterized protein</fullName>
    </submittedName>
</protein>
<dbReference type="EMBL" id="LVXG01000002">
    <property type="protein sequence ID" value="OQP55885.1"/>
    <property type="molecule type" value="Genomic_DNA"/>
</dbReference>
<proteinExistence type="predicted"/>
<evidence type="ECO:0000313" key="1">
    <source>
        <dbReference type="EMBL" id="OQP55885.1"/>
    </source>
</evidence>
<keyword evidence="2" id="KW-1185">Reference proteome</keyword>
<dbReference type="RefSeq" id="WP_081197090.1">
    <property type="nucleotide sequence ID" value="NZ_FOCZ01000022.1"/>
</dbReference>
<evidence type="ECO:0000313" key="2">
    <source>
        <dbReference type="Proteomes" id="UP000192610"/>
    </source>
</evidence>
<accession>A0A1V9FBY1</accession>
<reference evidence="2" key="1">
    <citation type="submission" date="2016-04" db="EMBL/GenBank/DDBJ databases">
        <authorList>
            <person name="Chen L."/>
            <person name="Zhuang W."/>
            <person name="Wang G."/>
        </authorList>
    </citation>
    <scope>NUCLEOTIDE SEQUENCE [LARGE SCALE GENOMIC DNA]</scope>
    <source>
        <strain evidence="2">17621</strain>
    </source>
</reference>
<dbReference type="Proteomes" id="UP000192610">
    <property type="component" value="Unassembled WGS sequence"/>
</dbReference>
<name>A0A1V9FBY1_9BACT</name>